<dbReference type="InterPro" id="IPR030678">
    <property type="entry name" value="Peptide/Ni-bd"/>
</dbReference>
<keyword evidence="4" id="KW-1185">Reference proteome</keyword>
<gene>
    <name evidence="3" type="ordered locus">Dda3937_03671</name>
</gene>
<feature type="chain" id="PRO_5003140328" evidence="1">
    <location>
        <begin position="49"/>
        <end position="557"/>
    </location>
</feature>
<sequence length="557" mass="60532">MTMLLLNKLILRTQGMVTLSPASKASRISLLTAGLLSLAVGASPFAHAADATVTPVQGGTLNIGLGSDTPVIDPSITAYSVAALVARNVVDSLVGQAEDNRFTPWLAERWEISDNNTRYTFHLRKDVTFSDGTKLDAAAIKYNLERILDPKTTSSYAKSLLGPIDSIATPDDNTVVISYKSPFAALLQGLSLPYLGIQSPTYLKNTPNTSNTIVGSGPFILESFVKGSGSRLKKRPDYHWGPGYAAHTGPAYLDKIEFKYLPESSVRLGALSSGQVQAIDAVPPANAAALKKDTRLELITRENPGVNRVLYLNTSKGPFQDVNVRRAFLHAVDAASATKVAFFGTLKAAENILGPSTLYYDKSATALGGFDLKKANQLLDEAGWKTKDGQGYRTKDGKRLTVNFVYSTGSSEAAEITLFQAVQYQVKQAGIDVQLNPVDSGGFISRTNDNDYDIASNYFVRAEPDILRTVFDSNYIPPNGNNFSRTHSLDDKLRKAIGASDAERQQLYSQIQHELLDQAYAVPLFVPAYQLGLSKKVQGISWATNAKPNFYDVWIKP</sequence>
<dbReference type="HOGENOM" id="CLU_017028_7_3_6"/>
<proteinExistence type="predicted"/>
<dbReference type="PIRSF" id="PIRSF002741">
    <property type="entry name" value="MppA"/>
    <property type="match status" value="1"/>
</dbReference>
<evidence type="ECO:0000313" key="3">
    <source>
        <dbReference type="EMBL" id="ADM96699.1"/>
    </source>
</evidence>
<dbReference type="KEGG" id="ddd:Dda3937_03671"/>
<dbReference type="GO" id="GO:0043190">
    <property type="term" value="C:ATP-binding cassette (ABC) transporter complex"/>
    <property type="evidence" value="ECO:0007669"/>
    <property type="project" value="InterPro"/>
</dbReference>
<organism evidence="3 4">
    <name type="scientific">Dickeya dadantii (strain 3937)</name>
    <name type="common">Erwinia chrysanthemi (strain 3937)</name>
    <dbReference type="NCBI Taxonomy" id="198628"/>
    <lineage>
        <taxon>Bacteria</taxon>
        <taxon>Pseudomonadati</taxon>
        <taxon>Pseudomonadota</taxon>
        <taxon>Gammaproteobacteria</taxon>
        <taxon>Enterobacterales</taxon>
        <taxon>Pectobacteriaceae</taxon>
        <taxon>Dickeya</taxon>
    </lineage>
</organism>
<reference evidence="3 4" key="1">
    <citation type="journal article" date="2011" name="J. Bacteriol.">
        <title>Genome sequence of the plant-pathogenic bacterium Dickeya dadantii 3937.</title>
        <authorList>
            <person name="Glasner J.D."/>
            <person name="Yang C.H."/>
            <person name="Reverchon S."/>
            <person name="Hugouvieux-Cotte-Pattat N."/>
            <person name="Condemine G."/>
            <person name="Bohin J.P."/>
            <person name="Van Gijsegem F."/>
            <person name="Yang S."/>
            <person name="Franza T."/>
            <person name="Expert D."/>
            <person name="Plunkett G. III"/>
            <person name="San Francisco M.J."/>
            <person name="Charkowski A.O."/>
            <person name="Py B."/>
            <person name="Bell K."/>
            <person name="Rauscher L."/>
            <person name="Rodriguez-Palenzuela P."/>
            <person name="Toussaint A."/>
            <person name="Holeva M.C."/>
            <person name="He S.Y."/>
            <person name="Douet V."/>
            <person name="Boccara M."/>
            <person name="Blanco C."/>
            <person name="Toth I."/>
            <person name="Anderson B.D."/>
            <person name="Biehl B.S."/>
            <person name="Mau B."/>
            <person name="Flynn S.M."/>
            <person name="Barras F."/>
            <person name="Lindeberg M."/>
            <person name="Birch P.R."/>
            <person name="Tsuyumu S."/>
            <person name="Shi X."/>
            <person name="Hibbing M."/>
            <person name="Yap M.N."/>
            <person name="Carpentier M."/>
            <person name="Dassa E."/>
            <person name="Umehara M."/>
            <person name="Kim J.F."/>
            <person name="Rusch M."/>
            <person name="Soni P."/>
            <person name="Mayhew G.F."/>
            <person name="Fouts D.E."/>
            <person name="Gill S.R."/>
            <person name="Blattner F.R."/>
            <person name="Keen N.T."/>
            <person name="Perna N.T."/>
        </authorList>
    </citation>
    <scope>NUCLEOTIDE SEQUENCE [LARGE SCALE GENOMIC DNA]</scope>
    <source>
        <strain evidence="3 4">3937</strain>
    </source>
</reference>
<dbReference type="Gene3D" id="3.10.105.10">
    <property type="entry name" value="Dipeptide-binding Protein, Domain 3"/>
    <property type="match status" value="1"/>
</dbReference>
<dbReference type="GO" id="GO:1904680">
    <property type="term" value="F:peptide transmembrane transporter activity"/>
    <property type="evidence" value="ECO:0007669"/>
    <property type="project" value="TreeGrafter"/>
</dbReference>
<dbReference type="GO" id="GO:0015833">
    <property type="term" value="P:peptide transport"/>
    <property type="evidence" value="ECO:0007669"/>
    <property type="project" value="TreeGrafter"/>
</dbReference>
<dbReference type="InterPro" id="IPR000914">
    <property type="entry name" value="SBP_5_dom"/>
</dbReference>
<evidence type="ECO:0000313" key="4">
    <source>
        <dbReference type="Proteomes" id="UP000006859"/>
    </source>
</evidence>
<dbReference type="SUPFAM" id="SSF53850">
    <property type="entry name" value="Periplasmic binding protein-like II"/>
    <property type="match status" value="1"/>
</dbReference>
<keyword evidence="1" id="KW-0732">Signal</keyword>
<dbReference type="CDD" id="cd08492">
    <property type="entry name" value="PBP2_NikA_DppA_OppA_like_15"/>
    <property type="match status" value="1"/>
</dbReference>
<dbReference type="Gene3D" id="3.40.190.10">
    <property type="entry name" value="Periplasmic binding protein-like II"/>
    <property type="match status" value="1"/>
</dbReference>
<dbReference type="STRING" id="198628.Dda3937_03671"/>
<dbReference type="AlphaFoldDB" id="E0SJ64"/>
<evidence type="ECO:0000259" key="2">
    <source>
        <dbReference type="Pfam" id="PF00496"/>
    </source>
</evidence>
<dbReference type="Pfam" id="PF00496">
    <property type="entry name" value="SBP_bac_5"/>
    <property type="match status" value="1"/>
</dbReference>
<dbReference type="EMBL" id="CP002038">
    <property type="protein sequence ID" value="ADM96699.1"/>
    <property type="molecule type" value="Genomic_DNA"/>
</dbReference>
<dbReference type="GO" id="GO:0030288">
    <property type="term" value="C:outer membrane-bounded periplasmic space"/>
    <property type="evidence" value="ECO:0007669"/>
    <property type="project" value="UniProtKB-ARBA"/>
</dbReference>
<feature type="domain" description="Solute-binding protein family 5" evidence="2">
    <location>
        <begin position="102"/>
        <end position="461"/>
    </location>
</feature>
<dbReference type="PANTHER" id="PTHR30290">
    <property type="entry name" value="PERIPLASMIC BINDING COMPONENT OF ABC TRANSPORTER"/>
    <property type="match status" value="1"/>
</dbReference>
<dbReference type="eggNOG" id="COG0747">
    <property type="taxonomic scope" value="Bacteria"/>
</dbReference>
<dbReference type="Proteomes" id="UP000006859">
    <property type="component" value="Chromosome"/>
</dbReference>
<protein>
    <submittedName>
        <fullName evidence="3">ABC-type transporter, periplasmic component</fullName>
    </submittedName>
</protein>
<name>E0SJ64_DICD3</name>
<feature type="signal peptide" evidence="1">
    <location>
        <begin position="1"/>
        <end position="48"/>
    </location>
</feature>
<dbReference type="InterPro" id="IPR039424">
    <property type="entry name" value="SBP_5"/>
</dbReference>
<evidence type="ECO:0000256" key="1">
    <source>
        <dbReference type="SAM" id="SignalP"/>
    </source>
</evidence>
<accession>E0SJ64</accession>